<comment type="subcellular location">
    <subcellularLocation>
        <location evidence="1">Cytoplasmic vesicle membrane</location>
    </subcellularLocation>
    <subcellularLocation>
        <location evidence="2">Membrane</location>
        <topology evidence="2">Single-pass membrane protein</topology>
    </subcellularLocation>
</comment>
<evidence type="ECO:0000256" key="1">
    <source>
        <dbReference type="ARBA" id="ARBA00004156"/>
    </source>
</evidence>
<keyword evidence="6" id="KW-0472">Membrane</keyword>
<protein>
    <recommendedName>
        <fullName evidence="11">Calcyon neuron specific vesicular protein</fullName>
    </recommendedName>
</protein>
<keyword evidence="7" id="KW-0968">Cytoplasmic vesicle</keyword>
<evidence type="ECO:0000256" key="3">
    <source>
        <dbReference type="ARBA" id="ARBA00007767"/>
    </source>
</evidence>
<dbReference type="Ensembl" id="ENSCAFT00030042168.1">
    <property type="protein sequence ID" value="ENSCAFP00030036783.1"/>
    <property type="gene ID" value="ENSCAFG00030022944.1"/>
</dbReference>
<evidence type="ECO:0000256" key="6">
    <source>
        <dbReference type="ARBA" id="ARBA00023136"/>
    </source>
</evidence>
<dbReference type="PANTHER" id="PTHR28546:SF1">
    <property type="entry name" value="NEURON-SPECIFIC VESICULAR PROTEIN CALCYON"/>
    <property type="match status" value="1"/>
</dbReference>
<dbReference type="AlphaFoldDB" id="A0A8C0PBW4"/>
<dbReference type="Pfam" id="PF06387">
    <property type="entry name" value="Calcyon"/>
    <property type="match status" value="1"/>
</dbReference>
<accession>A0A8C0PBW4</accession>
<evidence type="ECO:0000313" key="10">
    <source>
        <dbReference type="Proteomes" id="UP000694429"/>
    </source>
</evidence>
<dbReference type="GO" id="GO:0048268">
    <property type="term" value="P:clathrin coat assembly"/>
    <property type="evidence" value="ECO:0007669"/>
    <property type="project" value="InterPro"/>
</dbReference>
<dbReference type="PANTHER" id="PTHR28546">
    <property type="entry name" value="NEURONAL VESICLE TRAFFICKING-ASSOCIATED PROTEIN 2-RELATED"/>
    <property type="match status" value="1"/>
</dbReference>
<evidence type="ECO:0000256" key="8">
    <source>
        <dbReference type="SAM" id="MobiDB-lite"/>
    </source>
</evidence>
<sequence>MGLVGLLQGRHLGIVRSPGTAVYRTGLQAVAGAGSTAPRGLTPVLQGGGRQTARHRCHETPISAQAHARAQSLGRGGVAGPLPPACCPLVVGLIYFELFVVKYNEYSEDDVKQTCNLMIEGRGPLLTMVKLGCSFSGKPGKDPGDQDGATTDSVPLISPLDVSQLQPPFPDQVVIKTQTEYQLSSPDQPKKFPDLEAQKLACNHPEEGRRLPTARMIAFAMALLGCVLIMYKAIWYDQFTCPDGFLLRHKICTPLTLEMYYTEMDPERHRSILAAIGAYPLSRKHGTETPSAWGENYRAVKEGPKAPTQAGAAAGGGAAGAAATEPPGKALGPGREGGAAEGSGQRPAPGPGPPVTAPAPAARRPRRHP</sequence>
<evidence type="ECO:0000256" key="4">
    <source>
        <dbReference type="ARBA" id="ARBA00022692"/>
    </source>
</evidence>
<proteinExistence type="inferred from homology"/>
<dbReference type="GO" id="GO:0030659">
    <property type="term" value="C:cytoplasmic vesicle membrane"/>
    <property type="evidence" value="ECO:0007669"/>
    <property type="project" value="UniProtKB-SubCell"/>
</dbReference>
<evidence type="ECO:0008006" key="11">
    <source>
        <dbReference type="Google" id="ProtNLM"/>
    </source>
</evidence>
<reference evidence="9" key="1">
    <citation type="submission" date="2025-08" db="UniProtKB">
        <authorList>
            <consortium name="Ensembl"/>
        </authorList>
    </citation>
    <scope>IDENTIFICATION</scope>
</reference>
<feature type="region of interest" description="Disordered" evidence="8">
    <location>
        <begin position="304"/>
        <end position="369"/>
    </location>
</feature>
<keyword evidence="4" id="KW-0812">Transmembrane</keyword>
<keyword evidence="5" id="KW-1133">Transmembrane helix</keyword>
<feature type="compositionally biased region" description="Pro residues" evidence="8">
    <location>
        <begin position="348"/>
        <end position="357"/>
    </location>
</feature>
<dbReference type="InterPro" id="IPR009431">
    <property type="entry name" value="NSG"/>
</dbReference>
<dbReference type="GO" id="GO:0032051">
    <property type="term" value="F:clathrin light chain binding"/>
    <property type="evidence" value="ECO:0007669"/>
    <property type="project" value="InterPro"/>
</dbReference>
<evidence type="ECO:0000256" key="7">
    <source>
        <dbReference type="ARBA" id="ARBA00023329"/>
    </source>
</evidence>
<comment type="similarity">
    <text evidence="3">Belongs to the NSG family.</text>
</comment>
<evidence type="ECO:0000256" key="2">
    <source>
        <dbReference type="ARBA" id="ARBA00004167"/>
    </source>
</evidence>
<organism evidence="9 10">
    <name type="scientific">Canis lupus familiaris</name>
    <name type="common">Dog</name>
    <name type="synonym">Canis familiaris</name>
    <dbReference type="NCBI Taxonomy" id="9615"/>
    <lineage>
        <taxon>Eukaryota</taxon>
        <taxon>Metazoa</taxon>
        <taxon>Chordata</taxon>
        <taxon>Craniata</taxon>
        <taxon>Vertebrata</taxon>
        <taxon>Euteleostomi</taxon>
        <taxon>Mammalia</taxon>
        <taxon>Eutheria</taxon>
        <taxon>Laurasiatheria</taxon>
        <taxon>Carnivora</taxon>
        <taxon>Caniformia</taxon>
        <taxon>Canidae</taxon>
        <taxon>Canis</taxon>
    </lineage>
</organism>
<evidence type="ECO:0000256" key="5">
    <source>
        <dbReference type="ARBA" id="ARBA00022989"/>
    </source>
</evidence>
<evidence type="ECO:0000313" key="9">
    <source>
        <dbReference type="Ensembl" id="ENSCAFP00030036783.1"/>
    </source>
</evidence>
<dbReference type="Proteomes" id="UP000694429">
    <property type="component" value="Unassembled WGS sequence"/>
</dbReference>
<name>A0A8C0PBW4_CANLF</name>